<sequence>MRRCIPLLPLLACAIALPVQAEKIDAPRIGAPVPPSQAPTADTPISYPGGPVPANVTGTLGPGSATFNRPLSGCTSLSAVGTATPYDTITLTNTGASAASINLAMGAAGTPTTCASGAAGSDTFVAVYNGSFNPASPLANCAFAEDDVNGPCAAVSNVPVAPGATIVIVLTTFYNEASFAYEASFAGTTPVTLQSFSVE</sequence>
<keyword evidence="1" id="KW-0732">Signal</keyword>
<feature type="chain" id="PRO_5007813886" description="Secreted protein" evidence="1">
    <location>
        <begin position="22"/>
        <end position="199"/>
    </location>
</feature>
<name>A0A160DYX0_9GAMM</name>
<feature type="signal peptide" evidence="1">
    <location>
        <begin position="1"/>
        <end position="21"/>
    </location>
</feature>
<dbReference type="KEGG" id="dko:I596_3374"/>
<dbReference type="PATRIC" id="fig|1300342.3.peg.3296"/>
<dbReference type="Proteomes" id="UP000076830">
    <property type="component" value="Chromosome"/>
</dbReference>
<protein>
    <recommendedName>
        <fullName evidence="4">Secreted protein</fullName>
    </recommendedName>
</protein>
<accession>A0A160DYX0</accession>
<evidence type="ECO:0000313" key="2">
    <source>
        <dbReference type="EMBL" id="ANB19363.1"/>
    </source>
</evidence>
<gene>
    <name evidence="2" type="ORF">I596_3374</name>
</gene>
<proteinExistence type="predicted"/>
<dbReference type="AlphaFoldDB" id="A0A160DYX0"/>
<evidence type="ECO:0000256" key="1">
    <source>
        <dbReference type="SAM" id="SignalP"/>
    </source>
</evidence>
<keyword evidence="3" id="KW-1185">Reference proteome</keyword>
<reference evidence="2 3" key="1">
    <citation type="submission" date="2016-04" db="EMBL/GenBank/DDBJ databases">
        <title>Complete genome sequence of Dokdonella koreensis DS-123T.</title>
        <authorList>
            <person name="Kim J.F."/>
            <person name="Lee H."/>
            <person name="Kwak M.-J."/>
        </authorList>
    </citation>
    <scope>NUCLEOTIDE SEQUENCE [LARGE SCALE GENOMIC DNA]</scope>
    <source>
        <strain evidence="2 3">DS-123</strain>
    </source>
</reference>
<dbReference type="EMBL" id="CP015249">
    <property type="protein sequence ID" value="ANB19363.1"/>
    <property type="molecule type" value="Genomic_DNA"/>
</dbReference>
<evidence type="ECO:0000313" key="3">
    <source>
        <dbReference type="Proteomes" id="UP000076830"/>
    </source>
</evidence>
<organism evidence="2 3">
    <name type="scientific">Dokdonella koreensis DS-123</name>
    <dbReference type="NCBI Taxonomy" id="1300342"/>
    <lineage>
        <taxon>Bacteria</taxon>
        <taxon>Pseudomonadati</taxon>
        <taxon>Pseudomonadota</taxon>
        <taxon>Gammaproteobacteria</taxon>
        <taxon>Lysobacterales</taxon>
        <taxon>Rhodanobacteraceae</taxon>
        <taxon>Dokdonella</taxon>
    </lineage>
</organism>
<evidence type="ECO:0008006" key="4">
    <source>
        <dbReference type="Google" id="ProtNLM"/>
    </source>
</evidence>